<comment type="caution">
    <text evidence="1">The sequence shown here is derived from an EMBL/GenBank/DDBJ whole genome shotgun (WGS) entry which is preliminary data.</text>
</comment>
<accession>A0ABU2NXR9</accession>
<reference evidence="2" key="1">
    <citation type="submission" date="2023-07" db="EMBL/GenBank/DDBJ databases">
        <title>30 novel species of actinomycetes from the DSMZ collection.</title>
        <authorList>
            <person name="Nouioui I."/>
        </authorList>
    </citation>
    <scope>NUCLEOTIDE SEQUENCE [LARGE SCALE GENOMIC DNA]</scope>
    <source>
        <strain evidence="2">DSM 42041</strain>
    </source>
</reference>
<dbReference type="Gene3D" id="1.20.120.450">
    <property type="entry name" value="dinb family like domain"/>
    <property type="match status" value="1"/>
</dbReference>
<evidence type="ECO:0000313" key="2">
    <source>
        <dbReference type="Proteomes" id="UP001183414"/>
    </source>
</evidence>
<dbReference type="InterPro" id="IPR007061">
    <property type="entry name" value="MST-like"/>
</dbReference>
<dbReference type="RefSeq" id="WP_311674482.1">
    <property type="nucleotide sequence ID" value="NZ_JAVREQ010000017.1"/>
</dbReference>
<evidence type="ECO:0000313" key="1">
    <source>
        <dbReference type="EMBL" id="MDT0380762.1"/>
    </source>
</evidence>
<name>A0ABU2NXR9_9ACTN</name>
<protein>
    <submittedName>
        <fullName evidence="1">DinB family protein</fullName>
    </submittedName>
</protein>
<sequence length="204" mass="22915">MTSHTGVPADQEKADLRRYLQAAREAVLWKLEGLSEYDVRRPLTPTGTNLLGLVKHLAGVELGYFGETFGRPPEDPPPWLSDLSDPNQDMWAGLDETRDSVIALYHRAWAHTDATVAALPLDATGRVPWWPEDRAEVSLHRVLVHVIADSQRHAGQADILREQLDGAVGMRKGNDNMPPGDTDWWRDYRARLEATAQRAADRKH</sequence>
<dbReference type="EMBL" id="JAVREQ010000017">
    <property type="protein sequence ID" value="MDT0380762.1"/>
    <property type="molecule type" value="Genomic_DNA"/>
</dbReference>
<proteinExistence type="predicted"/>
<dbReference type="Proteomes" id="UP001183414">
    <property type="component" value="Unassembled WGS sequence"/>
</dbReference>
<gene>
    <name evidence="1" type="ORF">RM572_18580</name>
</gene>
<dbReference type="InterPro" id="IPR034660">
    <property type="entry name" value="DinB/YfiT-like"/>
</dbReference>
<organism evidence="1 2">
    <name type="scientific">Streptomyces hazeniae</name>
    <dbReference type="NCBI Taxonomy" id="3075538"/>
    <lineage>
        <taxon>Bacteria</taxon>
        <taxon>Bacillati</taxon>
        <taxon>Actinomycetota</taxon>
        <taxon>Actinomycetes</taxon>
        <taxon>Kitasatosporales</taxon>
        <taxon>Streptomycetaceae</taxon>
        <taxon>Streptomyces</taxon>
    </lineage>
</organism>
<dbReference type="SUPFAM" id="SSF109854">
    <property type="entry name" value="DinB/YfiT-like putative metalloenzymes"/>
    <property type="match status" value="1"/>
</dbReference>
<dbReference type="Pfam" id="PF04978">
    <property type="entry name" value="MST"/>
    <property type="match status" value="1"/>
</dbReference>
<keyword evidence="2" id="KW-1185">Reference proteome</keyword>